<dbReference type="Proteomes" id="UP000231994">
    <property type="component" value="Chromosome"/>
</dbReference>
<dbReference type="EMBL" id="CP024932">
    <property type="protein sequence ID" value="ATZ08327.1"/>
    <property type="molecule type" value="Genomic_DNA"/>
</dbReference>
<reference evidence="2 3" key="1">
    <citation type="submission" date="2017-11" db="EMBL/GenBank/DDBJ databases">
        <title>Whole genome sequencing of cultured pathogen.</title>
        <authorList>
            <person name="Hoffmann M."/>
            <person name="Sanchez M."/>
            <person name="Timme R."/>
            <person name="Nudel K."/>
            <person name="Bry L."/>
        </authorList>
    </citation>
    <scope>NUCLEOTIDE SEQUENCE [LARGE SCALE GENOMIC DNA]</scope>
    <source>
        <strain evidence="2 3">216</strain>
    </source>
</reference>
<protein>
    <recommendedName>
        <fullName evidence="4">RecT-like ssDNA binding protein</fullName>
    </recommendedName>
</protein>
<organism evidence="2 3">
    <name type="scientific">Corynebacterium striatum</name>
    <dbReference type="NCBI Taxonomy" id="43770"/>
    <lineage>
        <taxon>Bacteria</taxon>
        <taxon>Bacillati</taxon>
        <taxon>Actinomycetota</taxon>
        <taxon>Actinomycetes</taxon>
        <taxon>Mycobacteriales</taxon>
        <taxon>Corynebacteriaceae</taxon>
        <taxon>Corynebacterium</taxon>
    </lineage>
</organism>
<dbReference type="AlphaFoldDB" id="A0ABC8CKU5"/>
<evidence type="ECO:0000256" key="1">
    <source>
        <dbReference type="SAM" id="MobiDB-lite"/>
    </source>
</evidence>
<accession>A0ABC8CKU5</accession>
<feature type="region of interest" description="Disordered" evidence="1">
    <location>
        <begin position="233"/>
        <end position="258"/>
    </location>
</feature>
<evidence type="ECO:0008006" key="4">
    <source>
        <dbReference type="Google" id="ProtNLM"/>
    </source>
</evidence>
<proteinExistence type="predicted"/>
<name>A0ABC8CKU5_CORST</name>
<dbReference type="RefSeq" id="WP_100618877.1">
    <property type="nucleotide sequence ID" value="NZ_CP024932.1"/>
</dbReference>
<evidence type="ECO:0000313" key="3">
    <source>
        <dbReference type="Proteomes" id="UP000231994"/>
    </source>
</evidence>
<sequence length="312" mass="33643">MSEIATYEPTRAEIQTAKTDFANASIDAIDRELEVIEKAARVVPTLIKGGMVPDIYLPMHQPKKNGPAQGEEVAIAKAMAAAVFGASLGFGIAKSLQNVFTVHGQPSIYARTAVALVQSRGHEVWVGEETTNSVTVYGRRRGSDKVFDSTWDIERAKTAGFTSNSKYKSQPQEMLYAKAAMAVCRRMAADVLEGVPMSVEELQLEDRPATVKAKAARMDRPGRGADGLQAALGRSTAREEATEGQPAEIESQAATSPEDEQLLADFKSTLAGLTTTDQVNVFVAELKQDPSVPEEALQMARDRWNEIAGGAE</sequence>
<gene>
    <name evidence="2" type="ORF">A9D01_05650</name>
</gene>
<evidence type="ECO:0000313" key="2">
    <source>
        <dbReference type="EMBL" id="ATZ08327.1"/>
    </source>
</evidence>